<dbReference type="RefSeq" id="WP_062085587.1">
    <property type="nucleotide sequence ID" value="NZ_FCOK02000016.1"/>
</dbReference>
<reference evidence="1 2" key="1">
    <citation type="submission" date="2016-01" db="EMBL/GenBank/DDBJ databases">
        <authorList>
            <person name="Oliw E.H."/>
        </authorList>
    </citation>
    <scope>NUCLEOTIDE SEQUENCE [LARGE SCALE GENOMIC DNA]</scope>
    <source>
        <strain evidence="1">LMG 27134</strain>
    </source>
</reference>
<dbReference type="OrthoDB" id="9110743at2"/>
<gene>
    <name evidence="1" type="ORF">AWB69_02886</name>
</gene>
<name>A0A158GN67_9BURK</name>
<evidence type="ECO:0000313" key="2">
    <source>
        <dbReference type="Proteomes" id="UP000054683"/>
    </source>
</evidence>
<dbReference type="Proteomes" id="UP000054683">
    <property type="component" value="Unassembled WGS sequence"/>
</dbReference>
<organism evidence="1 2">
    <name type="scientific">Caballeronia udeis</name>
    <dbReference type="NCBI Taxonomy" id="1232866"/>
    <lineage>
        <taxon>Bacteria</taxon>
        <taxon>Pseudomonadati</taxon>
        <taxon>Pseudomonadota</taxon>
        <taxon>Betaproteobacteria</taxon>
        <taxon>Burkholderiales</taxon>
        <taxon>Burkholderiaceae</taxon>
        <taxon>Caballeronia</taxon>
    </lineage>
</organism>
<evidence type="ECO:0000313" key="1">
    <source>
        <dbReference type="EMBL" id="SAL32830.1"/>
    </source>
</evidence>
<accession>A0A158GN67</accession>
<sequence length="106" mass="11999">MQLFDDAARFHIFGVHCCREFSLLVDYIIDDPDQHKSAVLQHVQRSSDSGLLSWNARESLQEDDVFGIECVGGRQAAEKAVEFWRAYFRALGEIVIDAGHLCDSLI</sequence>
<dbReference type="AlphaFoldDB" id="A0A158GN67"/>
<proteinExistence type="predicted"/>
<dbReference type="EMBL" id="FCOK02000016">
    <property type="protein sequence ID" value="SAL32830.1"/>
    <property type="molecule type" value="Genomic_DNA"/>
</dbReference>
<protein>
    <submittedName>
        <fullName evidence="1">Uncharacterized protein</fullName>
    </submittedName>
</protein>